<accession>A0AAD7HSA9</accession>
<reference evidence="2" key="1">
    <citation type="submission" date="2023-03" db="EMBL/GenBank/DDBJ databases">
        <title>Massive genome expansion in bonnet fungi (Mycena s.s.) driven by repeated elements and novel gene families across ecological guilds.</title>
        <authorList>
            <consortium name="Lawrence Berkeley National Laboratory"/>
            <person name="Harder C.B."/>
            <person name="Miyauchi S."/>
            <person name="Viragh M."/>
            <person name="Kuo A."/>
            <person name="Thoen E."/>
            <person name="Andreopoulos B."/>
            <person name="Lu D."/>
            <person name="Skrede I."/>
            <person name="Drula E."/>
            <person name="Henrissat B."/>
            <person name="Morin E."/>
            <person name="Kohler A."/>
            <person name="Barry K."/>
            <person name="LaButti K."/>
            <person name="Morin E."/>
            <person name="Salamov A."/>
            <person name="Lipzen A."/>
            <person name="Mereny Z."/>
            <person name="Hegedus B."/>
            <person name="Baldrian P."/>
            <person name="Stursova M."/>
            <person name="Weitz H."/>
            <person name="Taylor A."/>
            <person name="Grigoriev I.V."/>
            <person name="Nagy L.G."/>
            <person name="Martin F."/>
            <person name="Kauserud H."/>
        </authorList>
    </citation>
    <scope>NUCLEOTIDE SEQUENCE</scope>
    <source>
        <strain evidence="2">CBHHK188m</strain>
    </source>
</reference>
<feature type="compositionally biased region" description="Polar residues" evidence="1">
    <location>
        <begin position="161"/>
        <end position="171"/>
    </location>
</feature>
<dbReference type="EMBL" id="JARJLG010000222">
    <property type="protein sequence ID" value="KAJ7726164.1"/>
    <property type="molecule type" value="Genomic_DNA"/>
</dbReference>
<sequence>MSASALAPAFDSTTFAPANSDGQAHPSPLKAPPVNTMPSTPGPQFPGGYPRNSVVFATNKWDHAGQEKDNTQGSSLLATAKTYVAAPAAYLPSAVTSYFPDVSASNASSSTNSDSDTTSNADGSPNTIGVHTPYPRDGPPLNTDGSMSVASDFSTRMYAGSGSSHALTSVQSDFPASSAASDSDTYTMSDARAQQHPDPGSAPSSPSSETAPPAVSAPPAAADATPLSSTASPSPISSASTPSGSGSNASGPSTAPSSPGSPKKLSSGFFATLRRGKATALPPSSGAVSVEEGCRAGTRQGAPRAGGRFFGEKRVVSRYECSCACSALLASSAHGPSALVSS</sequence>
<proteinExistence type="predicted"/>
<gene>
    <name evidence="2" type="ORF">DFH07DRAFT_1001890</name>
</gene>
<keyword evidence="3" id="KW-1185">Reference proteome</keyword>
<dbReference type="Proteomes" id="UP001215280">
    <property type="component" value="Unassembled WGS sequence"/>
</dbReference>
<feature type="compositionally biased region" description="Low complexity" evidence="1">
    <location>
        <begin position="199"/>
        <end position="268"/>
    </location>
</feature>
<name>A0AAD7HSA9_9AGAR</name>
<comment type="caution">
    <text evidence="2">The sequence shown here is derived from an EMBL/GenBank/DDBJ whole genome shotgun (WGS) entry which is preliminary data.</text>
</comment>
<feature type="compositionally biased region" description="Low complexity" evidence="1">
    <location>
        <begin position="172"/>
        <end position="191"/>
    </location>
</feature>
<organism evidence="2 3">
    <name type="scientific">Mycena maculata</name>
    <dbReference type="NCBI Taxonomy" id="230809"/>
    <lineage>
        <taxon>Eukaryota</taxon>
        <taxon>Fungi</taxon>
        <taxon>Dikarya</taxon>
        <taxon>Basidiomycota</taxon>
        <taxon>Agaricomycotina</taxon>
        <taxon>Agaricomycetes</taxon>
        <taxon>Agaricomycetidae</taxon>
        <taxon>Agaricales</taxon>
        <taxon>Marasmiineae</taxon>
        <taxon>Mycenaceae</taxon>
        <taxon>Mycena</taxon>
    </lineage>
</organism>
<feature type="compositionally biased region" description="Polar residues" evidence="1">
    <location>
        <begin position="143"/>
        <end position="154"/>
    </location>
</feature>
<feature type="region of interest" description="Disordered" evidence="1">
    <location>
        <begin position="1"/>
        <end position="53"/>
    </location>
</feature>
<feature type="compositionally biased region" description="Low complexity" evidence="1">
    <location>
        <begin position="103"/>
        <end position="122"/>
    </location>
</feature>
<evidence type="ECO:0000313" key="3">
    <source>
        <dbReference type="Proteomes" id="UP001215280"/>
    </source>
</evidence>
<protein>
    <submittedName>
        <fullName evidence="2">Uncharacterized protein</fullName>
    </submittedName>
</protein>
<dbReference type="AlphaFoldDB" id="A0AAD7HSA9"/>
<feature type="compositionally biased region" description="Polar residues" evidence="1">
    <location>
        <begin position="11"/>
        <end position="22"/>
    </location>
</feature>
<feature type="region of interest" description="Disordered" evidence="1">
    <location>
        <begin position="103"/>
        <end position="306"/>
    </location>
</feature>
<evidence type="ECO:0000313" key="2">
    <source>
        <dbReference type="EMBL" id="KAJ7726164.1"/>
    </source>
</evidence>
<evidence type="ECO:0000256" key="1">
    <source>
        <dbReference type="SAM" id="MobiDB-lite"/>
    </source>
</evidence>